<reference evidence="12 13" key="1">
    <citation type="submission" date="2018-12" db="EMBL/GenBank/DDBJ databases">
        <title>Rubrispira sanarue gen. nov., sp., nov., a member of the order Silvanigrellales, isolated from a brackish lake in Hamamatsu Japan.</title>
        <authorList>
            <person name="Maejima Y."/>
            <person name="Iino T."/>
            <person name="Muraguchi Y."/>
            <person name="Fukuda K."/>
            <person name="Nojiri H."/>
            <person name="Ohkuma M."/>
            <person name="Moriuchi R."/>
            <person name="Dohra H."/>
            <person name="Kimbara K."/>
            <person name="Shintani M."/>
        </authorList>
    </citation>
    <scope>NUCLEOTIDE SEQUENCE [LARGE SCALE GENOMIC DNA]</scope>
    <source>
        <strain evidence="12 13">RF1110005</strain>
    </source>
</reference>
<dbReference type="RefSeq" id="WP_130607691.1">
    <property type="nucleotide sequence ID" value="NZ_AP019368.1"/>
</dbReference>
<dbReference type="KEGG" id="sbf:JCM31447_321500"/>
<accession>A0A4V0P2D6</accession>
<dbReference type="OrthoDB" id="5298715at2"/>
<dbReference type="PROSITE" id="PS51192">
    <property type="entry name" value="HELICASE_ATP_BIND_1"/>
    <property type="match status" value="1"/>
</dbReference>
<dbReference type="EC" id="5.6.2.4" evidence="9"/>
<dbReference type="Pfam" id="PF00270">
    <property type="entry name" value="DEAD"/>
    <property type="match status" value="1"/>
</dbReference>
<dbReference type="InterPro" id="IPR001650">
    <property type="entry name" value="Helicase_C-like"/>
</dbReference>
<dbReference type="PANTHER" id="PTHR13710:SF105">
    <property type="entry name" value="ATP-DEPENDENT DNA HELICASE Q1"/>
    <property type="match status" value="1"/>
</dbReference>
<dbReference type="Proteomes" id="UP000291236">
    <property type="component" value="Chromosome"/>
</dbReference>
<dbReference type="InterPro" id="IPR011545">
    <property type="entry name" value="DEAD/DEAH_box_helicase_dom"/>
</dbReference>
<dbReference type="NCBIfam" id="TIGR00614">
    <property type="entry name" value="recQ_fam"/>
    <property type="match status" value="1"/>
</dbReference>
<dbReference type="SMART" id="SM00487">
    <property type="entry name" value="DEXDc"/>
    <property type="match status" value="1"/>
</dbReference>
<keyword evidence="13" id="KW-1185">Reference proteome</keyword>
<keyword evidence="6" id="KW-0238">DNA-binding</keyword>
<dbReference type="PROSITE" id="PS51194">
    <property type="entry name" value="HELICASE_CTER"/>
    <property type="match status" value="1"/>
</dbReference>
<sequence length="597" mass="67871">MQTDFVLKCEEFAKSNFSLSELRPAQREVLAQIFEKKFVIATLPTGAGKTLLYSLPALFFSNETVLVISPLISLMRDQERRMSDASIPCVVFTSEQSEEERKIAWSKMRNREAKIIFASPERFVLPSFLNALAKINISMAVIDEAHCVVNWGHNFRPEYSEIGKILTKLEPPRILALTATAGRNSRQDIIKRVFPENIQVSEYISKPLAENVFVESHRVFSVDEQWEKLVNIINESSSQKILVYFQSRLLCEEAVRKLRKLKIHSVAYHAGLPKMDRRSVEQYVHDTTQKTVICATTAFGMGVDISGILLVIVFGFPSNIEEFFQMLGRGGRGGEPSRGLLLWTGSDPIKREFQFKSSFPEPSLFLELSALFIKFMPIYYGESCFIYKSELLNVIKTKKEQDKLKKLEAICAGLRICNALEDTRVGESYLIIKVAAHLTFADVLASLPFGITKRKKVLEGLTSLVEKSWISLRGGQCVISSKMLADASEMNVTSCEQVFLHYDEQKIINFAKIESEHAKQGVILKNGYVHLQKELPRYISARSHFHASLRELDKLSTSETCRLSASFEFFAPRHIQGASKNLWRCMQCDICIRKRTE</sequence>
<evidence type="ECO:0000259" key="11">
    <source>
        <dbReference type="PROSITE" id="PS51194"/>
    </source>
</evidence>
<dbReference type="InterPro" id="IPR004589">
    <property type="entry name" value="DNA_helicase_ATP-dep_RecQ"/>
</dbReference>
<dbReference type="Pfam" id="PF00271">
    <property type="entry name" value="Helicase_C"/>
    <property type="match status" value="1"/>
</dbReference>
<feature type="domain" description="Helicase ATP-binding" evidence="10">
    <location>
        <begin position="30"/>
        <end position="199"/>
    </location>
</feature>
<keyword evidence="4" id="KW-0347">Helicase</keyword>
<dbReference type="GO" id="GO:0009378">
    <property type="term" value="F:four-way junction helicase activity"/>
    <property type="evidence" value="ECO:0007669"/>
    <property type="project" value="TreeGrafter"/>
</dbReference>
<gene>
    <name evidence="12" type="ORF">JCM31447_321500</name>
</gene>
<dbReference type="GO" id="GO:0016787">
    <property type="term" value="F:hydrolase activity"/>
    <property type="evidence" value="ECO:0007669"/>
    <property type="project" value="UniProtKB-KW"/>
</dbReference>
<keyword evidence="3" id="KW-0378">Hydrolase</keyword>
<dbReference type="GO" id="GO:0043138">
    <property type="term" value="F:3'-5' DNA helicase activity"/>
    <property type="evidence" value="ECO:0007669"/>
    <property type="project" value="UniProtKB-EC"/>
</dbReference>
<dbReference type="InterPro" id="IPR014001">
    <property type="entry name" value="Helicase_ATP-bd"/>
</dbReference>
<evidence type="ECO:0000313" key="13">
    <source>
        <dbReference type="Proteomes" id="UP000291236"/>
    </source>
</evidence>
<keyword evidence="2" id="KW-0547">Nucleotide-binding</keyword>
<dbReference type="GO" id="GO:0005694">
    <property type="term" value="C:chromosome"/>
    <property type="evidence" value="ECO:0007669"/>
    <property type="project" value="TreeGrafter"/>
</dbReference>
<dbReference type="SMART" id="SM00490">
    <property type="entry name" value="HELICc"/>
    <property type="match status" value="1"/>
</dbReference>
<evidence type="ECO:0000313" key="12">
    <source>
        <dbReference type="EMBL" id="BBH52857.1"/>
    </source>
</evidence>
<keyword evidence="7" id="KW-0413">Isomerase</keyword>
<dbReference type="Gene3D" id="3.40.50.300">
    <property type="entry name" value="P-loop containing nucleotide triphosphate hydrolases"/>
    <property type="match status" value="2"/>
</dbReference>
<evidence type="ECO:0000256" key="1">
    <source>
        <dbReference type="ARBA" id="ARBA00005446"/>
    </source>
</evidence>
<dbReference type="GO" id="GO:0006281">
    <property type="term" value="P:DNA repair"/>
    <property type="evidence" value="ECO:0007669"/>
    <property type="project" value="TreeGrafter"/>
</dbReference>
<protein>
    <recommendedName>
        <fullName evidence="9">DNA 3'-5' helicase</fullName>
        <ecNumber evidence="9">5.6.2.4</ecNumber>
    </recommendedName>
</protein>
<dbReference type="PANTHER" id="PTHR13710">
    <property type="entry name" value="DNA HELICASE RECQ FAMILY MEMBER"/>
    <property type="match status" value="1"/>
</dbReference>
<evidence type="ECO:0000256" key="3">
    <source>
        <dbReference type="ARBA" id="ARBA00022801"/>
    </source>
</evidence>
<name>A0A4V0P2D6_FLUSA</name>
<feature type="domain" description="Helicase C-terminal" evidence="11">
    <location>
        <begin position="225"/>
        <end position="372"/>
    </location>
</feature>
<proteinExistence type="inferred from homology"/>
<evidence type="ECO:0000256" key="6">
    <source>
        <dbReference type="ARBA" id="ARBA00023125"/>
    </source>
</evidence>
<dbReference type="InterPro" id="IPR027417">
    <property type="entry name" value="P-loop_NTPase"/>
</dbReference>
<dbReference type="GO" id="GO:0005737">
    <property type="term" value="C:cytoplasm"/>
    <property type="evidence" value="ECO:0007669"/>
    <property type="project" value="TreeGrafter"/>
</dbReference>
<evidence type="ECO:0000256" key="8">
    <source>
        <dbReference type="ARBA" id="ARBA00034617"/>
    </source>
</evidence>
<dbReference type="CDD" id="cd17920">
    <property type="entry name" value="DEXHc_RecQ"/>
    <property type="match status" value="1"/>
</dbReference>
<evidence type="ECO:0000256" key="9">
    <source>
        <dbReference type="ARBA" id="ARBA00034808"/>
    </source>
</evidence>
<evidence type="ECO:0000259" key="10">
    <source>
        <dbReference type="PROSITE" id="PS51192"/>
    </source>
</evidence>
<dbReference type="GO" id="GO:0005524">
    <property type="term" value="F:ATP binding"/>
    <property type="evidence" value="ECO:0007669"/>
    <property type="project" value="UniProtKB-KW"/>
</dbReference>
<dbReference type="SUPFAM" id="SSF52540">
    <property type="entry name" value="P-loop containing nucleoside triphosphate hydrolases"/>
    <property type="match status" value="1"/>
</dbReference>
<organism evidence="12 13">
    <name type="scientific">Fluviispira sanaruensis</name>
    <dbReference type="NCBI Taxonomy" id="2493639"/>
    <lineage>
        <taxon>Bacteria</taxon>
        <taxon>Pseudomonadati</taxon>
        <taxon>Bdellovibrionota</taxon>
        <taxon>Oligoflexia</taxon>
        <taxon>Silvanigrellales</taxon>
        <taxon>Silvanigrellaceae</taxon>
        <taxon>Fluviispira</taxon>
    </lineage>
</organism>
<comment type="catalytic activity">
    <reaction evidence="8">
        <text>Couples ATP hydrolysis with the unwinding of duplex DNA by translocating in the 3'-5' direction.</text>
        <dbReference type="EC" id="5.6.2.4"/>
    </reaction>
</comment>
<evidence type="ECO:0000256" key="4">
    <source>
        <dbReference type="ARBA" id="ARBA00022806"/>
    </source>
</evidence>
<dbReference type="GO" id="GO:0006310">
    <property type="term" value="P:DNA recombination"/>
    <property type="evidence" value="ECO:0007669"/>
    <property type="project" value="InterPro"/>
</dbReference>
<dbReference type="GO" id="GO:0003677">
    <property type="term" value="F:DNA binding"/>
    <property type="evidence" value="ECO:0007669"/>
    <property type="project" value="UniProtKB-KW"/>
</dbReference>
<dbReference type="EMBL" id="AP019368">
    <property type="protein sequence ID" value="BBH52857.1"/>
    <property type="molecule type" value="Genomic_DNA"/>
</dbReference>
<dbReference type="AlphaFoldDB" id="A0A4V0P2D6"/>
<keyword evidence="5" id="KW-0067">ATP-binding</keyword>
<evidence type="ECO:0000256" key="7">
    <source>
        <dbReference type="ARBA" id="ARBA00023235"/>
    </source>
</evidence>
<evidence type="ECO:0000256" key="2">
    <source>
        <dbReference type="ARBA" id="ARBA00022741"/>
    </source>
</evidence>
<comment type="similarity">
    <text evidence="1">Belongs to the helicase family. RecQ subfamily.</text>
</comment>
<evidence type="ECO:0000256" key="5">
    <source>
        <dbReference type="ARBA" id="ARBA00022840"/>
    </source>
</evidence>